<protein>
    <recommendedName>
        <fullName evidence="2">Galectin</fullName>
    </recommendedName>
</protein>
<feature type="domain" description="Galectin" evidence="3">
    <location>
        <begin position="137"/>
        <end position="265"/>
    </location>
</feature>
<name>A0AAV4FGI8_9GAST</name>
<dbReference type="Proteomes" id="UP000762676">
    <property type="component" value="Unassembled WGS sequence"/>
</dbReference>
<keyword evidence="5" id="KW-1185">Reference proteome</keyword>
<dbReference type="AlphaFoldDB" id="A0AAV4FGI8"/>
<gene>
    <name evidence="4" type="ORF">ElyMa_000372100</name>
</gene>
<dbReference type="SMART" id="SM00276">
    <property type="entry name" value="GLECT"/>
    <property type="match status" value="1"/>
</dbReference>
<organism evidence="4 5">
    <name type="scientific">Elysia marginata</name>
    <dbReference type="NCBI Taxonomy" id="1093978"/>
    <lineage>
        <taxon>Eukaryota</taxon>
        <taxon>Metazoa</taxon>
        <taxon>Spiralia</taxon>
        <taxon>Lophotrochozoa</taxon>
        <taxon>Mollusca</taxon>
        <taxon>Gastropoda</taxon>
        <taxon>Heterobranchia</taxon>
        <taxon>Euthyneura</taxon>
        <taxon>Panpulmonata</taxon>
        <taxon>Sacoglossa</taxon>
        <taxon>Placobranchoidea</taxon>
        <taxon>Plakobranchidae</taxon>
        <taxon>Elysia</taxon>
    </lineage>
</organism>
<accession>A0AAV4FGI8</accession>
<keyword evidence="1 2" id="KW-0430">Lectin</keyword>
<sequence length="265" mass="29615">MLMSIMSPTFVYLPSIRLTLYVCIYFLTCVNILHCNNSSDTTTSSVQGNCFVLTTTLSLHQGYPTGETCTTTSGNASKCSILCGAQPKCKLVYATSCSANVQCSCSYCNQLADVDFSLTNFTFYLQTNEMEATTGYTRVFLTGGIVAGQPVVTRVTLIEPITSLKFFSKRTDQAFALRFLFIPKIVVATSYLNKTWGPKDTTTPHFNFTGGQEVSVFYVITYEAYYVYVDQVLFKRFEHVVPLASITRFELISVDRQATILSFRR</sequence>
<dbReference type="EMBL" id="BMAT01000732">
    <property type="protein sequence ID" value="GFR72166.1"/>
    <property type="molecule type" value="Genomic_DNA"/>
</dbReference>
<dbReference type="InterPro" id="IPR001079">
    <property type="entry name" value="Galectin_CRD"/>
</dbReference>
<dbReference type="Gene3D" id="2.60.120.200">
    <property type="match status" value="1"/>
</dbReference>
<dbReference type="Pfam" id="PF00337">
    <property type="entry name" value="Gal-bind_lectin"/>
    <property type="match status" value="1"/>
</dbReference>
<evidence type="ECO:0000313" key="4">
    <source>
        <dbReference type="EMBL" id="GFR72166.1"/>
    </source>
</evidence>
<dbReference type="SUPFAM" id="SSF49899">
    <property type="entry name" value="Concanavalin A-like lectins/glucanases"/>
    <property type="match status" value="1"/>
</dbReference>
<evidence type="ECO:0000259" key="3">
    <source>
        <dbReference type="PROSITE" id="PS51304"/>
    </source>
</evidence>
<proteinExistence type="predicted"/>
<evidence type="ECO:0000313" key="5">
    <source>
        <dbReference type="Proteomes" id="UP000762676"/>
    </source>
</evidence>
<evidence type="ECO:0000256" key="2">
    <source>
        <dbReference type="RuleBase" id="RU102079"/>
    </source>
</evidence>
<comment type="caution">
    <text evidence="4">The sequence shown here is derived from an EMBL/GenBank/DDBJ whole genome shotgun (WGS) entry which is preliminary data.</text>
</comment>
<dbReference type="InterPro" id="IPR013320">
    <property type="entry name" value="ConA-like_dom_sf"/>
</dbReference>
<reference evidence="4 5" key="1">
    <citation type="journal article" date="2021" name="Elife">
        <title>Chloroplast acquisition without the gene transfer in kleptoplastic sea slugs, Plakobranchus ocellatus.</title>
        <authorList>
            <person name="Maeda T."/>
            <person name="Takahashi S."/>
            <person name="Yoshida T."/>
            <person name="Shimamura S."/>
            <person name="Takaki Y."/>
            <person name="Nagai Y."/>
            <person name="Toyoda A."/>
            <person name="Suzuki Y."/>
            <person name="Arimoto A."/>
            <person name="Ishii H."/>
            <person name="Satoh N."/>
            <person name="Nishiyama T."/>
            <person name="Hasebe M."/>
            <person name="Maruyama T."/>
            <person name="Minagawa J."/>
            <person name="Obokata J."/>
            <person name="Shigenobu S."/>
        </authorList>
    </citation>
    <scope>NUCLEOTIDE SEQUENCE [LARGE SCALE GENOMIC DNA]</scope>
</reference>
<evidence type="ECO:0000256" key="1">
    <source>
        <dbReference type="ARBA" id="ARBA00022734"/>
    </source>
</evidence>
<dbReference type="GO" id="GO:0030246">
    <property type="term" value="F:carbohydrate binding"/>
    <property type="evidence" value="ECO:0007669"/>
    <property type="project" value="UniProtKB-UniRule"/>
</dbReference>
<dbReference type="PROSITE" id="PS51304">
    <property type="entry name" value="GALECTIN"/>
    <property type="match status" value="1"/>
</dbReference>